<evidence type="ECO:0000313" key="2">
    <source>
        <dbReference type="Proteomes" id="UP000280842"/>
    </source>
</evidence>
<feature type="non-terminal residue" evidence="1">
    <location>
        <position position="40"/>
    </location>
</feature>
<accession>A0A3M0B5X5</accession>
<dbReference type="AlphaFoldDB" id="A0A3M0B5X5"/>
<organism evidence="1 2">
    <name type="scientific">Hydrogenothermus marinus</name>
    <dbReference type="NCBI Taxonomy" id="133270"/>
    <lineage>
        <taxon>Bacteria</taxon>
        <taxon>Pseudomonadati</taxon>
        <taxon>Aquificota</taxon>
        <taxon>Aquificia</taxon>
        <taxon>Aquificales</taxon>
        <taxon>Hydrogenothermaceae</taxon>
        <taxon>Hydrogenothermus</taxon>
    </lineage>
</organism>
<dbReference type="Proteomes" id="UP000280842">
    <property type="component" value="Unassembled WGS sequence"/>
</dbReference>
<reference evidence="1 2" key="1">
    <citation type="submission" date="2018-10" db="EMBL/GenBank/DDBJ databases">
        <title>Genomic Encyclopedia of Archaeal and Bacterial Type Strains, Phase II (KMG-II): from individual species to whole genera.</title>
        <authorList>
            <person name="Goeker M."/>
        </authorList>
    </citation>
    <scope>NUCLEOTIDE SEQUENCE [LARGE SCALE GENOMIC DNA]</scope>
    <source>
        <strain evidence="1 2">VM1</strain>
    </source>
</reference>
<protein>
    <submittedName>
        <fullName evidence="1">Uncharacterized protein</fullName>
    </submittedName>
</protein>
<evidence type="ECO:0000313" key="1">
    <source>
        <dbReference type="EMBL" id="RMA92581.1"/>
    </source>
</evidence>
<gene>
    <name evidence="1" type="ORF">CLV39_1637</name>
</gene>
<sequence length="40" mass="4581">MIYTLIKVYSFIADKGFDSIKIMEDIAKSGVELDIRVKET</sequence>
<name>A0A3M0B5X5_9AQUI</name>
<keyword evidence="2" id="KW-1185">Reference proteome</keyword>
<comment type="caution">
    <text evidence="1">The sequence shown here is derived from an EMBL/GenBank/DDBJ whole genome shotgun (WGS) entry which is preliminary data.</text>
</comment>
<dbReference type="EMBL" id="REFO01000016">
    <property type="protein sequence ID" value="RMA92581.1"/>
    <property type="molecule type" value="Genomic_DNA"/>
</dbReference>
<proteinExistence type="predicted"/>